<reference evidence="12" key="1">
    <citation type="submission" date="2021-02" db="EMBL/GenBank/DDBJ databases">
        <authorList>
            <person name="Nowell W R."/>
        </authorList>
    </citation>
    <scope>NUCLEOTIDE SEQUENCE</scope>
</reference>
<dbReference type="EC" id="3.2.1.23" evidence="3 7"/>
<dbReference type="InterPro" id="IPR019801">
    <property type="entry name" value="Glyco_hydro_35_CS"/>
</dbReference>
<dbReference type="InterPro" id="IPR017853">
    <property type="entry name" value="GH"/>
</dbReference>
<dbReference type="InterPro" id="IPR001944">
    <property type="entry name" value="Glycoside_Hdrlase_35"/>
</dbReference>
<comment type="similarity">
    <text evidence="2 8">Belongs to the glycosyl hydrolase 35 family.</text>
</comment>
<evidence type="ECO:0000259" key="10">
    <source>
        <dbReference type="Pfam" id="PF01301"/>
    </source>
</evidence>
<dbReference type="Gene3D" id="3.20.20.80">
    <property type="entry name" value="Glycosidases"/>
    <property type="match status" value="1"/>
</dbReference>
<evidence type="ECO:0000256" key="8">
    <source>
        <dbReference type="RuleBase" id="RU003679"/>
    </source>
</evidence>
<proteinExistence type="inferred from homology"/>
<dbReference type="Pfam" id="PF01301">
    <property type="entry name" value="Glyco_hydro_35"/>
    <property type="match status" value="1"/>
</dbReference>
<evidence type="ECO:0000256" key="9">
    <source>
        <dbReference type="SAM" id="SignalP"/>
    </source>
</evidence>
<evidence type="ECO:0000256" key="4">
    <source>
        <dbReference type="ARBA" id="ARBA00022729"/>
    </source>
</evidence>
<dbReference type="Proteomes" id="UP000681722">
    <property type="component" value="Unassembled WGS sequence"/>
</dbReference>
<dbReference type="InterPro" id="IPR008979">
    <property type="entry name" value="Galactose-bd-like_sf"/>
</dbReference>
<feature type="chain" id="PRO_5035597917" description="Beta-galactosidase" evidence="9">
    <location>
        <begin position="20"/>
        <end position="748"/>
    </location>
</feature>
<comment type="caution">
    <text evidence="12">The sequence shown here is derived from an EMBL/GenBank/DDBJ whole genome shotgun (WGS) entry which is preliminary data.</text>
</comment>
<gene>
    <name evidence="12" type="ORF">GPM918_LOCUS3978</name>
    <name evidence="13" type="ORF">SRO942_LOCUS3978</name>
</gene>
<comment type="catalytic activity">
    <reaction evidence="1 7">
        <text>Hydrolysis of terminal non-reducing beta-D-galactose residues in beta-D-galactosides.</text>
        <dbReference type="EC" id="3.2.1.23"/>
    </reaction>
</comment>
<dbReference type="PANTHER" id="PTHR23421">
    <property type="entry name" value="BETA-GALACTOSIDASE RELATED"/>
    <property type="match status" value="1"/>
</dbReference>
<dbReference type="PROSITE" id="PS01182">
    <property type="entry name" value="GLYCOSYL_HYDROL_F35"/>
    <property type="match status" value="1"/>
</dbReference>
<evidence type="ECO:0000259" key="11">
    <source>
        <dbReference type="Pfam" id="PF21467"/>
    </source>
</evidence>
<accession>A0A813T5X9</accession>
<evidence type="ECO:0000256" key="6">
    <source>
        <dbReference type="ARBA" id="ARBA00023295"/>
    </source>
</evidence>
<dbReference type="SUPFAM" id="SSF51445">
    <property type="entry name" value="(Trans)glycosidases"/>
    <property type="match status" value="1"/>
</dbReference>
<name>A0A813T5X9_9BILA</name>
<dbReference type="InterPro" id="IPR048913">
    <property type="entry name" value="BetaGal_gal-bd"/>
</dbReference>
<feature type="domain" description="Beta-galactosidase galactose-binding" evidence="11">
    <location>
        <begin position="639"/>
        <end position="723"/>
    </location>
</feature>
<dbReference type="Pfam" id="PF21467">
    <property type="entry name" value="BetaGal_gal-bd"/>
    <property type="match status" value="1"/>
</dbReference>
<dbReference type="SUPFAM" id="SSF49785">
    <property type="entry name" value="Galactose-binding domain-like"/>
    <property type="match status" value="1"/>
</dbReference>
<evidence type="ECO:0000313" key="14">
    <source>
        <dbReference type="Proteomes" id="UP000663829"/>
    </source>
</evidence>
<dbReference type="EMBL" id="CAJOBC010000515">
    <property type="protein sequence ID" value="CAF3595614.1"/>
    <property type="molecule type" value="Genomic_DNA"/>
</dbReference>
<sequence>MKLSILSLLVVLLISSLNAVHKYRHDHKLPVSQWLTYDNLKGEPYTVSYDHRAVTINGIRTMLIAGCIHYPRSTPGMWDYLFKMAKTQGLNTIQTYVFWNIHEYNRGQYDFTGRANLSQFLQTAADNGLFVNLRIGPYVCAEWNNGGLPAWLNKIPEISFRSYNEPWLAEMKRFIGDILNYVKPYLASNGGPIILAQIENEYNDDDMNYVDWCGKVVEEFNIGIPWIMCNGYSTNNTIETCNSCNCVDDGWTANHLTQFPQQPFMFTENEGWFQQWGQAVAIRTTEDLAYSVAEWFAGGGAYHSYYMWHGGNNYGRTAASGITTMYADDTPLHADGTPNEPKYSHLAKLQLLIAQYSSILLAQDVPARTALPYWDGSKWIVGTQQFAYIYGEGEAQISFIMNQADKLLQVRYENNNITISPHSVQIVDQGVNLLWESSNVSGISNGNSIIVPVIQGPLEWQTWQEPIGKKTASIPVISASVPYEQLNVTNDDTIYLWYRRNVTISVPNQYVLVTVQTRKSNALLFFLNGQYLGEFDNHQHVQGNVNARVSLDMSSFNPGEHLLEILSISLGLDNGVSANSFEYKGIVGDVTISGVSIKHAEWQHQKGLVGEYLQVYTAQGTSKVQWNHEWVESIQKPVTWFQTKFDLSVPIQDLNASPLLMDANGLGRGHAYINGNDLGLYWLIAGECSDEPPCCCQQAQKNCMLPTQRFYHIPPDWLQAKNNLLTIFEDLGAQSPGSVSIVRRIITL</sequence>
<dbReference type="GO" id="GO:0005975">
    <property type="term" value="P:carbohydrate metabolic process"/>
    <property type="evidence" value="ECO:0007669"/>
    <property type="project" value="InterPro"/>
</dbReference>
<evidence type="ECO:0000256" key="1">
    <source>
        <dbReference type="ARBA" id="ARBA00001412"/>
    </source>
</evidence>
<dbReference type="OrthoDB" id="1657402at2759"/>
<protein>
    <recommendedName>
        <fullName evidence="3 7">Beta-galactosidase</fullName>
        <ecNumber evidence="3 7">3.2.1.23</ecNumber>
    </recommendedName>
</protein>
<evidence type="ECO:0000313" key="13">
    <source>
        <dbReference type="EMBL" id="CAF3595614.1"/>
    </source>
</evidence>
<evidence type="ECO:0000313" key="12">
    <source>
        <dbReference type="EMBL" id="CAF0810032.1"/>
    </source>
</evidence>
<evidence type="ECO:0000256" key="3">
    <source>
        <dbReference type="ARBA" id="ARBA00012756"/>
    </source>
</evidence>
<organism evidence="12 14">
    <name type="scientific">Didymodactylos carnosus</name>
    <dbReference type="NCBI Taxonomy" id="1234261"/>
    <lineage>
        <taxon>Eukaryota</taxon>
        <taxon>Metazoa</taxon>
        <taxon>Spiralia</taxon>
        <taxon>Gnathifera</taxon>
        <taxon>Rotifera</taxon>
        <taxon>Eurotatoria</taxon>
        <taxon>Bdelloidea</taxon>
        <taxon>Philodinida</taxon>
        <taxon>Philodinidae</taxon>
        <taxon>Didymodactylos</taxon>
    </lineage>
</organism>
<dbReference type="GO" id="GO:0004565">
    <property type="term" value="F:beta-galactosidase activity"/>
    <property type="evidence" value="ECO:0007669"/>
    <property type="project" value="UniProtKB-EC"/>
</dbReference>
<feature type="signal peptide" evidence="9">
    <location>
        <begin position="1"/>
        <end position="19"/>
    </location>
</feature>
<dbReference type="FunFam" id="3.20.20.80:FF:000006">
    <property type="entry name" value="Beta-galactosidase"/>
    <property type="match status" value="1"/>
</dbReference>
<dbReference type="AlphaFoldDB" id="A0A813T5X9"/>
<dbReference type="EMBL" id="CAJNOQ010000515">
    <property type="protein sequence ID" value="CAF0810032.1"/>
    <property type="molecule type" value="Genomic_DNA"/>
</dbReference>
<keyword evidence="6 7" id="KW-0326">Glycosidase</keyword>
<keyword evidence="5 7" id="KW-0378">Hydrolase</keyword>
<evidence type="ECO:0000256" key="2">
    <source>
        <dbReference type="ARBA" id="ARBA00009809"/>
    </source>
</evidence>
<dbReference type="Proteomes" id="UP000663829">
    <property type="component" value="Unassembled WGS sequence"/>
</dbReference>
<keyword evidence="4 9" id="KW-0732">Signal</keyword>
<feature type="domain" description="Glycoside hydrolase 35 catalytic" evidence="10">
    <location>
        <begin position="55"/>
        <end position="349"/>
    </location>
</feature>
<keyword evidence="14" id="KW-1185">Reference proteome</keyword>
<dbReference type="Gene3D" id="2.60.120.260">
    <property type="entry name" value="Galactose-binding domain-like"/>
    <property type="match status" value="1"/>
</dbReference>
<dbReference type="InterPro" id="IPR031330">
    <property type="entry name" value="Gly_Hdrlase_35_cat"/>
</dbReference>
<evidence type="ECO:0000256" key="7">
    <source>
        <dbReference type="RuleBase" id="RU000675"/>
    </source>
</evidence>
<dbReference type="PRINTS" id="PR00742">
    <property type="entry name" value="GLHYDRLASE35"/>
</dbReference>
<evidence type="ECO:0000256" key="5">
    <source>
        <dbReference type="ARBA" id="ARBA00022801"/>
    </source>
</evidence>